<dbReference type="AlphaFoldDB" id="A0A9W7D266"/>
<evidence type="ECO:0000313" key="2">
    <source>
        <dbReference type="Proteomes" id="UP001165121"/>
    </source>
</evidence>
<dbReference type="EMBL" id="BSXT01003262">
    <property type="protein sequence ID" value="GMF53332.1"/>
    <property type="molecule type" value="Genomic_DNA"/>
</dbReference>
<evidence type="ECO:0000313" key="1">
    <source>
        <dbReference type="EMBL" id="GMF53332.1"/>
    </source>
</evidence>
<reference evidence="1" key="1">
    <citation type="submission" date="2023-04" db="EMBL/GenBank/DDBJ databases">
        <title>Phytophthora fragariaefolia NBRC 109709.</title>
        <authorList>
            <person name="Ichikawa N."/>
            <person name="Sato H."/>
            <person name="Tonouchi N."/>
        </authorList>
    </citation>
    <scope>NUCLEOTIDE SEQUENCE</scope>
    <source>
        <strain evidence="1">NBRC 109709</strain>
    </source>
</reference>
<dbReference type="OrthoDB" id="123561at2759"/>
<gene>
    <name evidence="1" type="ORF">Pfra01_002202500</name>
</gene>
<sequence length="96" mass="10848">MFAVPERRWSLSMVMWWAGWTQNESAQTLVRYLLDQAASDEDKQLADCLAPDREGHTGCPTTFTGRKRNAASNFKKTSSESSLEKPLKALEILQTL</sequence>
<accession>A0A9W7D266</accession>
<proteinExistence type="predicted"/>
<protein>
    <submittedName>
        <fullName evidence="1">Unnamed protein product</fullName>
    </submittedName>
</protein>
<name>A0A9W7D266_9STRA</name>
<comment type="caution">
    <text evidence="1">The sequence shown here is derived from an EMBL/GenBank/DDBJ whole genome shotgun (WGS) entry which is preliminary data.</text>
</comment>
<keyword evidence="2" id="KW-1185">Reference proteome</keyword>
<dbReference type="Proteomes" id="UP001165121">
    <property type="component" value="Unassembled WGS sequence"/>
</dbReference>
<organism evidence="1 2">
    <name type="scientific">Phytophthora fragariaefolia</name>
    <dbReference type="NCBI Taxonomy" id="1490495"/>
    <lineage>
        <taxon>Eukaryota</taxon>
        <taxon>Sar</taxon>
        <taxon>Stramenopiles</taxon>
        <taxon>Oomycota</taxon>
        <taxon>Peronosporomycetes</taxon>
        <taxon>Peronosporales</taxon>
        <taxon>Peronosporaceae</taxon>
        <taxon>Phytophthora</taxon>
    </lineage>
</organism>